<dbReference type="AlphaFoldDB" id="A0ABD1H6M3"/>
<feature type="region of interest" description="Disordered" evidence="1">
    <location>
        <begin position="67"/>
        <end position="90"/>
    </location>
</feature>
<evidence type="ECO:0000313" key="3">
    <source>
        <dbReference type="Proteomes" id="UP001567538"/>
    </source>
</evidence>
<dbReference type="PANTHER" id="PTHR33621:SF2">
    <property type="entry name" value="RIBOSOMAL L1 DOMAIN-CONTAINING PROTEIN"/>
    <property type="match status" value="1"/>
</dbReference>
<protein>
    <submittedName>
        <fullName evidence="2">Enolase-phosphatase E1-like</fullName>
    </submittedName>
</protein>
<name>A0ABD1H6M3_SALDI</name>
<gene>
    <name evidence="2" type="ORF">AAHA92_18572</name>
</gene>
<reference evidence="2 3" key="1">
    <citation type="submission" date="2024-06" db="EMBL/GenBank/DDBJ databases">
        <title>A chromosome level genome sequence of Diviner's sage (Salvia divinorum).</title>
        <authorList>
            <person name="Ford S.A."/>
            <person name="Ro D.-K."/>
            <person name="Ness R.W."/>
            <person name="Phillips M.A."/>
        </authorList>
    </citation>
    <scope>NUCLEOTIDE SEQUENCE [LARGE SCALE GENOMIC DNA]</scope>
    <source>
        <strain evidence="2">SAF-2024a</strain>
        <tissue evidence="2">Leaf</tissue>
    </source>
</reference>
<dbReference type="EMBL" id="JBEAFC010000007">
    <property type="protein sequence ID" value="KAL1550631.1"/>
    <property type="molecule type" value="Genomic_DNA"/>
</dbReference>
<evidence type="ECO:0000256" key="1">
    <source>
        <dbReference type="SAM" id="MobiDB-lite"/>
    </source>
</evidence>
<evidence type="ECO:0000313" key="2">
    <source>
        <dbReference type="EMBL" id="KAL1550631.1"/>
    </source>
</evidence>
<organism evidence="2 3">
    <name type="scientific">Salvia divinorum</name>
    <name type="common">Maria pastora</name>
    <name type="synonym">Diviner's sage</name>
    <dbReference type="NCBI Taxonomy" id="28513"/>
    <lineage>
        <taxon>Eukaryota</taxon>
        <taxon>Viridiplantae</taxon>
        <taxon>Streptophyta</taxon>
        <taxon>Embryophyta</taxon>
        <taxon>Tracheophyta</taxon>
        <taxon>Spermatophyta</taxon>
        <taxon>Magnoliopsida</taxon>
        <taxon>eudicotyledons</taxon>
        <taxon>Gunneridae</taxon>
        <taxon>Pentapetalae</taxon>
        <taxon>asterids</taxon>
        <taxon>lamiids</taxon>
        <taxon>Lamiales</taxon>
        <taxon>Lamiaceae</taxon>
        <taxon>Nepetoideae</taxon>
        <taxon>Mentheae</taxon>
        <taxon>Salviinae</taxon>
        <taxon>Salvia</taxon>
        <taxon>Salvia subgen. Calosphace</taxon>
    </lineage>
</organism>
<comment type="caution">
    <text evidence="2">The sequence shown here is derived from an EMBL/GenBank/DDBJ whole genome shotgun (WGS) entry which is preliminary data.</text>
</comment>
<proteinExistence type="predicted"/>
<keyword evidence="3" id="KW-1185">Reference proteome</keyword>
<dbReference type="PANTHER" id="PTHR33621">
    <property type="entry name" value="ASPARTIC/GLUTAMIC ACID-RICH PROTEIN"/>
    <property type="match status" value="1"/>
</dbReference>
<accession>A0ABD1H6M3</accession>
<dbReference type="Proteomes" id="UP001567538">
    <property type="component" value="Unassembled WGS sequence"/>
</dbReference>
<sequence length="544" mass="60254">MDFDRLSRRELQAFCKRNKIPANMTNAAMANALKALDIVEGIDVFMQTSQSESGQSTIELLDSSEVTSPYVPPTAARSTRRRNALKDDAEDVTSLMTTTRRSTRRTAAKASNVAAMETPVVMAQASRRKVQIAPACLKMDSQLEECVEDDEAKDLMTPAAVGVASRRRRAEETEKRVYSTRRSVRLAVNNNVQMLSGEKSGESEILNNELFAKDCEDQEVDQKLSGVTGVDETENLEEDKEKVEVVSAEKEDITMGEIEMGSTREEETTTDFAVEVTPKDEICDNTEIEMGSTREEEMTTDFAVEVTPKDEICDNTEYLGHEEVVVLPVDVSDEVEESEGPVDVPTCEIEVTVESQDEASDFENKVVSDDEVEVACDGDKEVSAEDDQDLNVTLGKLTELKLQQEPDAVDLGILLPETETIQVEESEKTVARMQNSPSKQPSAVPVHEASAEMENKALLIEFKENMGSGTEMVIMQEDTTKAAKDSGESLRSYEEESLRKLSKMLKEKLQISSKSRKHGNEALPRSALQVLPVNRMVDGNGNHR</sequence>